<feature type="region of interest" description="Disordered" evidence="1">
    <location>
        <begin position="1"/>
        <end position="30"/>
    </location>
</feature>
<reference evidence="2" key="1">
    <citation type="submission" date="2017-01" db="EMBL/GenBank/DDBJ databases">
        <authorList>
            <person name="Assis F.L."/>
            <person name="Abrahao J.S."/>
            <person name="Silva L."/>
            <person name="Khalil J.B."/>
            <person name="Rodrigues R."/>
            <person name="Silva L.S."/>
            <person name="Arantes T."/>
            <person name="Boratto P."/>
            <person name="Andrade M."/>
            <person name="Kroon E.G."/>
            <person name="Ribeiro B."/>
            <person name="Bergier I."/>
            <person name="Seligmann H."/>
            <person name="Ghigo E."/>
            <person name="Colson P."/>
            <person name="Levasseur A."/>
            <person name="Raoult D."/>
            <person name="Scola B.L."/>
        </authorList>
    </citation>
    <scope>NUCLEOTIDE SEQUENCE</scope>
    <source>
        <strain evidence="2">Soda lake</strain>
    </source>
</reference>
<protein>
    <submittedName>
        <fullName evidence="2">Putative orfan</fullName>
    </submittedName>
</protein>
<dbReference type="KEGG" id="vg:80518337"/>
<evidence type="ECO:0000256" key="1">
    <source>
        <dbReference type="SAM" id="MobiDB-lite"/>
    </source>
</evidence>
<feature type="compositionally biased region" description="Basic and acidic residues" evidence="1">
    <location>
        <begin position="1"/>
        <end position="10"/>
    </location>
</feature>
<proteinExistence type="predicted"/>
<dbReference type="RefSeq" id="YP_010781573.1">
    <property type="nucleotide sequence ID" value="NC_075039.1"/>
</dbReference>
<feature type="compositionally biased region" description="Polar residues" evidence="1">
    <location>
        <begin position="11"/>
        <end position="29"/>
    </location>
</feature>
<evidence type="ECO:0000313" key="2">
    <source>
        <dbReference type="EMBL" id="QKU34920.1"/>
    </source>
</evidence>
<name>A0A6N1NL51_9VIRU</name>
<accession>A0A6N1NL51</accession>
<dbReference type="GeneID" id="80518337"/>
<reference evidence="2" key="2">
    <citation type="journal article" date="2018" name="Nat. Commun.">
        <title>Tailed giant Tupanvirus possesses the most complete translational apparatus of the known virosphere.</title>
        <authorList>
            <person name="Abrahao J."/>
            <person name="Silva L."/>
            <person name="Silva L.S."/>
            <person name="Khalil J.Y.B."/>
            <person name="Rodrigues R."/>
            <person name="Arantes T."/>
            <person name="Assis F."/>
            <person name="Boratto P."/>
            <person name="Andrade M."/>
            <person name="Kroon E.G."/>
            <person name="Ribeiro B."/>
            <person name="Bergier I."/>
            <person name="Seligmann H."/>
            <person name="Ghigo E."/>
            <person name="Colson P."/>
            <person name="Levasseur A."/>
            <person name="Kroemer G."/>
            <person name="Raoult D."/>
            <person name="La Scola B."/>
        </authorList>
    </citation>
    <scope>NUCLEOTIDE SEQUENCE [LARGE SCALE GENOMIC DNA]</scope>
    <source>
        <strain evidence="2">Soda lake</strain>
    </source>
</reference>
<dbReference type="EMBL" id="KY523104">
    <property type="protein sequence ID" value="QKU34920.1"/>
    <property type="molecule type" value="Genomic_DNA"/>
</dbReference>
<sequence length="73" mass="8748">MEMNKMDKRANSNFYKKTKNNSYHIFNKNNNRDNKIKVNISTGNTTNKNNEKQLNMEEILIFLQIIKLLQNKK</sequence>
<organism evidence="2">
    <name type="scientific">Tupanvirus soda lake</name>
    <dbReference type="NCBI Taxonomy" id="2126985"/>
    <lineage>
        <taxon>Viruses</taxon>
        <taxon>Varidnaviria</taxon>
        <taxon>Bamfordvirae</taxon>
        <taxon>Nucleocytoviricota</taxon>
        <taxon>Megaviricetes</taxon>
        <taxon>Imitervirales</taxon>
        <taxon>Mimiviridae</taxon>
        <taxon>Megamimivirinae</taxon>
        <taxon>Tupanvirus</taxon>
        <taxon>Tupanvirus salinum</taxon>
    </lineage>
</organism>